<evidence type="ECO:0000313" key="2">
    <source>
        <dbReference type="Proteomes" id="UP001152087"/>
    </source>
</evidence>
<accession>A0A9W8R4L3</accession>
<proteinExistence type="predicted"/>
<keyword evidence="2" id="KW-1185">Reference proteome</keyword>
<name>A0A9W8R4L3_9HYPO</name>
<organism evidence="1 2">
    <name type="scientific">Fusarium falciforme</name>
    <dbReference type="NCBI Taxonomy" id="195108"/>
    <lineage>
        <taxon>Eukaryota</taxon>
        <taxon>Fungi</taxon>
        <taxon>Dikarya</taxon>
        <taxon>Ascomycota</taxon>
        <taxon>Pezizomycotina</taxon>
        <taxon>Sordariomycetes</taxon>
        <taxon>Hypocreomycetidae</taxon>
        <taxon>Hypocreales</taxon>
        <taxon>Nectriaceae</taxon>
        <taxon>Fusarium</taxon>
        <taxon>Fusarium solani species complex</taxon>
    </lineage>
</organism>
<comment type="caution">
    <text evidence="1">The sequence shown here is derived from an EMBL/GenBank/DDBJ whole genome shotgun (WGS) entry which is preliminary data.</text>
</comment>
<sequence>MPVLDTQGTAHPSPPLDGSFDFYAGPNLLDFVEFSDDKQWVMKDAKDRLKVLAALCEVYLHVTTVQPADFAGLPSESLLTLNELMNDIVHDVHELGKSNNLAALDLIEMSRSHASDEFKELVEDKIRDLEIQRDVIKGKVDMIHGLREFQLAQEELESEQDCDSNVGPHSLSS</sequence>
<gene>
    <name evidence="1" type="ORF">NW755_007098</name>
</gene>
<dbReference type="AlphaFoldDB" id="A0A9W8R4L3"/>
<evidence type="ECO:0000313" key="1">
    <source>
        <dbReference type="EMBL" id="KAJ4187605.1"/>
    </source>
</evidence>
<reference evidence="1" key="1">
    <citation type="submission" date="2022-09" db="EMBL/GenBank/DDBJ databases">
        <title>Fusarium specimens isolated from Avocado Roots.</title>
        <authorList>
            <person name="Stajich J."/>
            <person name="Roper C."/>
            <person name="Heimlech-Rivalta G."/>
        </authorList>
    </citation>
    <scope>NUCLEOTIDE SEQUENCE</scope>
    <source>
        <strain evidence="1">A02</strain>
    </source>
</reference>
<dbReference type="Proteomes" id="UP001152087">
    <property type="component" value="Unassembled WGS sequence"/>
</dbReference>
<dbReference type="EMBL" id="JAOQAV010000017">
    <property type="protein sequence ID" value="KAJ4187605.1"/>
    <property type="molecule type" value="Genomic_DNA"/>
</dbReference>
<protein>
    <submittedName>
        <fullName evidence="1">Uncharacterized protein</fullName>
    </submittedName>
</protein>